<keyword evidence="4" id="KW-0378">Hydrolase</keyword>
<dbReference type="GO" id="GO:0016020">
    <property type="term" value="C:membrane"/>
    <property type="evidence" value="ECO:0007669"/>
    <property type="project" value="TreeGrafter"/>
</dbReference>
<dbReference type="InterPro" id="IPR001915">
    <property type="entry name" value="Peptidase_M48"/>
</dbReference>
<keyword evidence="2" id="KW-0645">Protease</keyword>
<dbReference type="Gene3D" id="3.30.2010.10">
    <property type="entry name" value="Metalloproteases ('zincins'), catalytic domain"/>
    <property type="match status" value="1"/>
</dbReference>
<dbReference type="Pfam" id="PF01435">
    <property type="entry name" value="Peptidase_M48"/>
    <property type="match status" value="1"/>
</dbReference>
<protein>
    <submittedName>
        <fullName evidence="8">Peptidase M48 Ste24p</fullName>
    </submittedName>
</protein>
<dbReference type="GO" id="GO:0051603">
    <property type="term" value="P:proteolysis involved in protein catabolic process"/>
    <property type="evidence" value="ECO:0007669"/>
    <property type="project" value="TreeGrafter"/>
</dbReference>
<evidence type="ECO:0000256" key="6">
    <source>
        <dbReference type="ARBA" id="ARBA00023049"/>
    </source>
</evidence>
<evidence type="ECO:0000256" key="5">
    <source>
        <dbReference type="ARBA" id="ARBA00022833"/>
    </source>
</evidence>
<dbReference type="PANTHER" id="PTHR22726:SF24">
    <property type="entry name" value="M48 FAMILY METALLOPEPTIDASE"/>
    <property type="match status" value="1"/>
</dbReference>
<organism evidence="8 9">
    <name type="scientific">Halopseudomonas phragmitis</name>
    <dbReference type="NCBI Taxonomy" id="1931241"/>
    <lineage>
        <taxon>Bacteria</taxon>
        <taxon>Pseudomonadati</taxon>
        <taxon>Pseudomonadota</taxon>
        <taxon>Gammaproteobacteria</taxon>
        <taxon>Pseudomonadales</taxon>
        <taxon>Pseudomonadaceae</taxon>
        <taxon>Halopseudomonas</taxon>
    </lineage>
</organism>
<evidence type="ECO:0000256" key="1">
    <source>
        <dbReference type="ARBA" id="ARBA00001947"/>
    </source>
</evidence>
<dbReference type="InterPro" id="IPR051156">
    <property type="entry name" value="Mito/Outer_Membr_Metalloprot"/>
</dbReference>
<dbReference type="Proteomes" id="UP000243488">
    <property type="component" value="Chromosome"/>
</dbReference>
<comment type="cofactor">
    <cofactor evidence="1">
        <name>Zn(2+)</name>
        <dbReference type="ChEBI" id="CHEBI:29105"/>
    </cofactor>
</comment>
<gene>
    <name evidence="8" type="ORF">BVH74_03570</name>
</gene>
<accession>A0A1V0B1R6</accession>
<dbReference type="KEGG" id="ppha:BVH74_03570"/>
<feature type="domain" description="Peptidase M48" evidence="7">
    <location>
        <begin position="62"/>
        <end position="251"/>
    </location>
</feature>
<keyword evidence="5" id="KW-0862">Zinc</keyword>
<dbReference type="GO" id="GO:0004222">
    <property type="term" value="F:metalloendopeptidase activity"/>
    <property type="evidence" value="ECO:0007669"/>
    <property type="project" value="InterPro"/>
</dbReference>
<keyword evidence="3" id="KW-0479">Metal-binding</keyword>
<dbReference type="CDD" id="cd07333">
    <property type="entry name" value="M48C_bepA_like"/>
    <property type="match status" value="1"/>
</dbReference>
<name>A0A1V0B1R6_9GAMM</name>
<evidence type="ECO:0000256" key="4">
    <source>
        <dbReference type="ARBA" id="ARBA00022801"/>
    </source>
</evidence>
<keyword evidence="6" id="KW-0482">Metalloprotease</keyword>
<dbReference type="EMBL" id="CP020100">
    <property type="protein sequence ID" value="AQZ93883.1"/>
    <property type="molecule type" value="Genomic_DNA"/>
</dbReference>
<sequence>MSGPVVLLSGLLLLVVLTGCAPNPVTGRQDFVMMSEAQELTLGRQASQQLEQQLSMVGDEALQAYVQGVGQRLAQASHRPGLDYRFRVVDSADVNAFALPGGHIYIHRGLLAYLNSEAELAAVLGHELGHVTARHGVRQQSMAMGTGLLSDLLTIGTGVRAAGDLSNILGTAMVRGYGREMELEADGLGAEYLARTGYRPQAMLSVIGVLKDQDDYHRQRAAAEGREVAGYHGLFATHPTHDQRLRQVVARAEALAGDQAQHDGIGEYLKAIDGLVYGSSAREGIVRGSQFFHVDLDLALSYPQGWVLVNRPDVLLAHTPDQQGFIALVLERLSRPLTAEELLRQRAGNQRLVQEQAFSGPGYQGYMAIIPGNQARRVAAIVRGEQAFLFVAGFRGRGPLELYDAGFVEVIGSFRALEASERAQAEPLRIRLRRARVGDNYASLAQGSPLGEEAEARLRLLNGHWPTGEPAAGQWLKVVK</sequence>
<proteinExistence type="predicted"/>
<evidence type="ECO:0000256" key="3">
    <source>
        <dbReference type="ARBA" id="ARBA00022723"/>
    </source>
</evidence>
<dbReference type="RefSeq" id="WP_080048738.1">
    <property type="nucleotide sequence ID" value="NZ_CP020100.1"/>
</dbReference>
<dbReference type="AlphaFoldDB" id="A0A1V0B1R6"/>
<dbReference type="STRING" id="1931241.BVH74_03570"/>
<evidence type="ECO:0000313" key="8">
    <source>
        <dbReference type="EMBL" id="AQZ93883.1"/>
    </source>
</evidence>
<evidence type="ECO:0000313" key="9">
    <source>
        <dbReference type="Proteomes" id="UP000243488"/>
    </source>
</evidence>
<reference evidence="8 9" key="1">
    <citation type="submission" date="2017-03" db="EMBL/GenBank/DDBJ databases">
        <title>Complete genome sequence of the novel DNRA strain Pseudomonas sp. S-6-2 isolated from Chinese polluted river sediment. Journal of Biotechnology.</title>
        <authorList>
            <person name="Li J."/>
            <person name="Xiang F."/>
            <person name="Wang L."/>
            <person name="Xi L."/>
            <person name="Liu J."/>
        </authorList>
    </citation>
    <scope>NUCLEOTIDE SEQUENCE [LARGE SCALE GENOMIC DNA]</scope>
    <source>
        <strain evidence="8 9">S-6-2</strain>
    </source>
</reference>
<dbReference type="PANTHER" id="PTHR22726">
    <property type="entry name" value="METALLOENDOPEPTIDASE OMA1"/>
    <property type="match status" value="1"/>
</dbReference>
<keyword evidence="9" id="KW-1185">Reference proteome</keyword>
<evidence type="ECO:0000256" key="2">
    <source>
        <dbReference type="ARBA" id="ARBA00022670"/>
    </source>
</evidence>
<evidence type="ECO:0000259" key="7">
    <source>
        <dbReference type="Pfam" id="PF01435"/>
    </source>
</evidence>
<dbReference type="GO" id="GO:0046872">
    <property type="term" value="F:metal ion binding"/>
    <property type="evidence" value="ECO:0007669"/>
    <property type="project" value="UniProtKB-KW"/>
</dbReference>